<dbReference type="STRING" id="1317122.ATO12_24605"/>
<name>A0A023BQ61_9FLAO</name>
<reference evidence="1 2" key="1">
    <citation type="submission" date="2014-04" db="EMBL/GenBank/DDBJ databases">
        <title>Aquimarina sp. 22II-S11-z7 Genome Sequencing.</title>
        <authorList>
            <person name="Lai Q."/>
        </authorList>
    </citation>
    <scope>NUCLEOTIDE SEQUENCE [LARGE SCALE GENOMIC DNA]</scope>
    <source>
        <strain evidence="1 2">22II-S11-z7</strain>
    </source>
</reference>
<organism evidence="1 2">
    <name type="scientific">Aquimarina atlantica</name>
    <dbReference type="NCBI Taxonomy" id="1317122"/>
    <lineage>
        <taxon>Bacteria</taxon>
        <taxon>Pseudomonadati</taxon>
        <taxon>Bacteroidota</taxon>
        <taxon>Flavobacteriia</taxon>
        <taxon>Flavobacteriales</taxon>
        <taxon>Flavobacteriaceae</taxon>
        <taxon>Aquimarina</taxon>
    </lineage>
</organism>
<dbReference type="AlphaFoldDB" id="A0A023BQ61"/>
<keyword evidence="2" id="KW-1185">Reference proteome</keyword>
<proteinExistence type="predicted"/>
<evidence type="ECO:0000313" key="2">
    <source>
        <dbReference type="Proteomes" id="UP000023541"/>
    </source>
</evidence>
<protein>
    <submittedName>
        <fullName evidence="1">Uncharacterized protein</fullName>
    </submittedName>
</protein>
<accession>A0A023BQ61</accession>
<comment type="caution">
    <text evidence="1">The sequence shown here is derived from an EMBL/GenBank/DDBJ whole genome shotgun (WGS) entry which is preliminary data.</text>
</comment>
<dbReference type="PROSITE" id="PS51257">
    <property type="entry name" value="PROKAR_LIPOPROTEIN"/>
    <property type="match status" value="1"/>
</dbReference>
<dbReference type="OrthoDB" id="9865912at2"/>
<dbReference type="EMBL" id="AQRA01000009">
    <property type="protein sequence ID" value="EZH72121.1"/>
    <property type="molecule type" value="Genomic_DNA"/>
</dbReference>
<dbReference type="RefSeq" id="WP_034245593.1">
    <property type="nucleotide sequence ID" value="NZ_AQRA01000009.1"/>
</dbReference>
<evidence type="ECO:0000313" key="1">
    <source>
        <dbReference type="EMBL" id="EZH72121.1"/>
    </source>
</evidence>
<sequence>MLLIKKISKIIILSILLFGGLISCDDDSSDEEQIPEEIIIEDFANFKDDPKFLEYMEQLVASVLKVENADMVLELLEETELTDEQNIQLVIALGFETMDQMEENLNVTSENWQELYKRFDLGNQDKALINSVMVDAYVEIVLDLSNKNSSNALKNSKQDSCLAPCFEKLVEDFEMYDNEYDRLCRIYDLFTDEGKENERQCRIRTRQKYIAEINKANLNWACCAYWTCGVLPVPLEGGDGIIPGPCNTPIG</sequence>
<gene>
    <name evidence="1" type="ORF">ATO12_24605</name>
</gene>
<dbReference type="Proteomes" id="UP000023541">
    <property type="component" value="Unassembled WGS sequence"/>
</dbReference>